<feature type="transmembrane region" description="Helical" evidence="6">
    <location>
        <begin position="68"/>
        <end position="93"/>
    </location>
</feature>
<feature type="transmembrane region" description="Helical" evidence="6">
    <location>
        <begin position="328"/>
        <end position="350"/>
    </location>
</feature>
<dbReference type="Proteomes" id="UP000217564">
    <property type="component" value="Unassembled WGS sequence"/>
</dbReference>
<keyword evidence="2" id="KW-1003">Cell membrane</keyword>
<feature type="transmembrane region" description="Helical" evidence="6">
    <location>
        <begin position="164"/>
        <end position="182"/>
    </location>
</feature>
<evidence type="ECO:0000313" key="11">
    <source>
        <dbReference type="Proteomes" id="UP000297736"/>
    </source>
</evidence>
<dbReference type="AlphaFoldDB" id="A0A2A3Z198"/>
<feature type="transmembrane region" description="Helical" evidence="6">
    <location>
        <begin position="208"/>
        <end position="229"/>
    </location>
</feature>
<dbReference type="Pfam" id="PF02687">
    <property type="entry name" value="FtsX"/>
    <property type="match status" value="1"/>
</dbReference>
<evidence type="ECO:0000313" key="9">
    <source>
        <dbReference type="EMBL" id="TGD36404.1"/>
    </source>
</evidence>
<feature type="transmembrane region" description="Helical" evidence="6">
    <location>
        <begin position="121"/>
        <end position="144"/>
    </location>
</feature>
<evidence type="ECO:0000256" key="3">
    <source>
        <dbReference type="ARBA" id="ARBA00022692"/>
    </source>
</evidence>
<gene>
    <name evidence="8" type="ORF">CIK64_17165</name>
    <name evidence="9" type="ORF">EB834_19875</name>
</gene>
<protein>
    <submittedName>
        <fullName evidence="9">FtsX-like permease family protein</fullName>
    </submittedName>
</protein>
<keyword evidence="4 6" id="KW-1133">Transmembrane helix</keyword>
<evidence type="ECO:0000259" key="7">
    <source>
        <dbReference type="Pfam" id="PF02687"/>
    </source>
</evidence>
<dbReference type="GO" id="GO:0005886">
    <property type="term" value="C:plasma membrane"/>
    <property type="evidence" value="ECO:0007669"/>
    <property type="project" value="UniProtKB-SubCell"/>
</dbReference>
<evidence type="ECO:0000313" key="8">
    <source>
        <dbReference type="EMBL" id="PCC45155.1"/>
    </source>
</evidence>
<reference evidence="8 10" key="1">
    <citation type="journal article" date="2017" name="Elife">
        <title>Extensive horizontal gene transfer in cheese-associated bacteria.</title>
        <authorList>
            <person name="Bonham K.S."/>
            <person name="Wolfe B.E."/>
            <person name="Dutton R.J."/>
        </authorList>
    </citation>
    <scope>NUCLEOTIDE SEQUENCE [LARGE SCALE GENOMIC DNA]</scope>
    <source>
        <strain evidence="8 10">947_7</strain>
    </source>
</reference>
<evidence type="ECO:0000256" key="1">
    <source>
        <dbReference type="ARBA" id="ARBA00004651"/>
    </source>
</evidence>
<organism evidence="8 10">
    <name type="scientific">Brevibacterium aurantiacum</name>
    <dbReference type="NCBI Taxonomy" id="273384"/>
    <lineage>
        <taxon>Bacteria</taxon>
        <taxon>Bacillati</taxon>
        <taxon>Actinomycetota</taxon>
        <taxon>Actinomycetes</taxon>
        <taxon>Micrococcales</taxon>
        <taxon>Brevibacteriaceae</taxon>
        <taxon>Brevibacterium</taxon>
    </lineage>
</organism>
<evidence type="ECO:0000256" key="5">
    <source>
        <dbReference type="ARBA" id="ARBA00023136"/>
    </source>
</evidence>
<feature type="transmembrane region" description="Helical" evidence="6">
    <location>
        <begin position="295"/>
        <end position="316"/>
    </location>
</feature>
<dbReference type="EMBL" id="RHFF01000037">
    <property type="protein sequence ID" value="TGD36404.1"/>
    <property type="molecule type" value="Genomic_DNA"/>
</dbReference>
<dbReference type="EMBL" id="NRGP01000029">
    <property type="protein sequence ID" value="PCC45155.1"/>
    <property type="molecule type" value="Genomic_DNA"/>
</dbReference>
<evidence type="ECO:0000256" key="2">
    <source>
        <dbReference type="ARBA" id="ARBA00022475"/>
    </source>
</evidence>
<feature type="transmembrane region" description="Helical" evidence="6">
    <location>
        <begin position="241"/>
        <end position="263"/>
    </location>
</feature>
<keyword evidence="3 6" id="KW-0812">Transmembrane</keyword>
<name>A0A2A3Z198_BREAU</name>
<comment type="caution">
    <text evidence="8">The sequence shown here is derived from an EMBL/GenBank/DDBJ whole genome shotgun (WGS) entry which is preliminary data.</text>
</comment>
<evidence type="ECO:0000256" key="6">
    <source>
        <dbReference type="SAM" id="Phobius"/>
    </source>
</evidence>
<reference evidence="9 11" key="2">
    <citation type="submission" date="2018-10" db="EMBL/GenBank/DDBJ databases">
        <title>Brevibacterium genomes from Austrain hard cheese rinds.</title>
        <authorList>
            <person name="Anast J.M."/>
            <person name="Dzieciol M."/>
            <person name="Schultz D.L."/>
            <person name="Mann E."/>
            <person name="Wagner M."/>
            <person name="Schmitz-Esser S."/>
        </authorList>
    </citation>
    <scope>NUCLEOTIDE SEQUENCE [LARGE SCALE GENOMIC DNA]</scope>
    <source>
        <strain evidence="9 11">L261</strain>
    </source>
</reference>
<feature type="transmembrane region" description="Helical" evidence="6">
    <location>
        <begin position="416"/>
        <end position="438"/>
    </location>
</feature>
<accession>A0A2A3Z198</accession>
<feature type="transmembrane region" description="Helical" evidence="6">
    <location>
        <begin position="25"/>
        <end position="48"/>
    </location>
</feature>
<sequence>MPPSDQGASPLLKFMLSDLRFHFRLWLPAFVSAGLGAACAGGVIIAVSSGLHTAEPAPVNDALEGVRVLGGTVSLLTLTATSGVVGSTAGFILNSQAQNHARWLFIGFTPKQLKRMLRVEIACLVLFAAAAAIPLSYAAATVVLWQWAAIGIVSSGQLPVVEYWQPYAVLLLVVVAAVWGTWGPTRRASKLSAATALREARTHRPHIAWVRSIVAVMLFVGGAAILLAVSLLPLGGSDDRAAGALSGLLLLIVATLLVPLWTIRPLLWGWTALVFSQSAPWYLAREACRFAASRTLATVVPFAIASSLLAVLYGGGAISGGGTSLTEIGVLLGPTVVVAWGGGICIIALIGQSRGRERRLLIAAGASKKLLLQTACLEGIIYAITALLYGALFLSATIIFLSSVSDVTLSSALYELPWAAFLAISLATAGLVIGTALISFHQPVQNECDEKSRSTNTQGEYS</sequence>
<feature type="transmembrane region" description="Helical" evidence="6">
    <location>
        <begin position="379"/>
        <end position="404"/>
    </location>
</feature>
<keyword evidence="5 6" id="KW-0472">Membrane</keyword>
<comment type="subcellular location">
    <subcellularLocation>
        <location evidence="1">Cell membrane</location>
        <topology evidence="1">Multi-pass membrane protein</topology>
    </subcellularLocation>
</comment>
<feature type="domain" description="ABC3 transporter permease C-terminal" evidence="7">
    <location>
        <begin position="73"/>
        <end position="192"/>
    </location>
</feature>
<proteinExistence type="predicted"/>
<evidence type="ECO:0000313" key="10">
    <source>
        <dbReference type="Proteomes" id="UP000217564"/>
    </source>
</evidence>
<evidence type="ECO:0000256" key="4">
    <source>
        <dbReference type="ARBA" id="ARBA00022989"/>
    </source>
</evidence>
<dbReference type="InterPro" id="IPR003838">
    <property type="entry name" value="ABC3_permease_C"/>
</dbReference>
<dbReference type="Proteomes" id="UP000297736">
    <property type="component" value="Unassembled WGS sequence"/>
</dbReference>